<evidence type="ECO:0000313" key="2">
    <source>
        <dbReference type="Proteomes" id="UP000179807"/>
    </source>
</evidence>
<accession>A0A1J4JQD3</accession>
<protein>
    <submittedName>
        <fullName evidence="1">Uncharacterized protein</fullName>
    </submittedName>
</protein>
<proteinExistence type="predicted"/>
<sequence length="248" mass="29417">MRNTRPATAYSLQQYGFSTRNGPHSSLEKQKFSNQTVVFSVSPKRRELIKCTSLKNKKEIIEWIESDRPNGIEILTKIANNTKSPYKHLISRALKDLKIVEKRANLITENDLHEKLQNEEETLNQTDYYQRLLDKTQKENEILRKQLESSKKMLCSLNDDYKRRQDLMKSVKSKLDSDEYDDTFENTTDQCEKRKKFKDDKSAPIDTRITMYKMEEDRLEDLLFKLETRLFALTREQRAMLVGEYLNE</sequence>
<dbReference type="AlphaFoldDB" id="A0A1J4JQD3"/>
<gene>
    <name evidence="1" type="ORF">TRFO_31969</name>
</gene>
<keyword evidence="2" id="KW-1185">Reference proteome</keyword>
<reference evidence="1" key="1">
    <citation type="submission" date="2016-10" db="EMBL/GenBank/DDBJ databases">
        <authorList>
            <person name="Benchimol M."/>
            <person name="Almeida L.G."/>
            <person name="Vasconcelos A.T."/>
            <person name="Perreira-Neves A."/>
            <person name="Rosa I.A."/>
            <person name="Tasca T."/>
            <person name="Bogo M.R."/>
            <person name="de Souza W."/>
        </authorList>
    </citation>
    <scope>NUCLEOTIDE SEQUENCE [LARGE SCALE GENOMIC DNA]</scope>
    <source>
        <strain evidence="1">K</strain>
    </source>
</reference>
<name>A0A1J4JQD3_9EUKA</name>
<dbReference type="EMBL" id="MLAK01000920">
    <property type="protein sequence ID" value="OHT01259.1"/>
    <property type="molecule type" value="Genomic_DNA"/>
</dbReference>
<evidence type="ECO:0000313" key="1">
    <source>
        <dbReference type="EMBL" id="OHT01259.1"/>
    </source>
</evidence>
<dbReference type="VEuPathDB" id="TrichDB:TRFO_31969"/>
<dbReference type="GeneID" id="94842940"/>
<dbReference type="RefSeq" id="XP_068354395.1">
    <property type="nucleotide sequence ID" value="XM_068508236.1"/>
</dbReference>
<dbReference type="Proteomes" id="UP000179807">
    <property type="component" value="Unassembled WGS sequence"/>
</dbReference>
<comment type="caution">
    <text evidence="1">The sequence shown here is derived from an EMBL/GenBank/DDBJ whole genome shotgun (WGS) entry which is preliminary data.</text>
</comment>
<organism evidence="1 2">
    <name type="scientific">Tritrichomonas foetus</name>
    <dbReference type="NCBI Taxonomy" id="1144522"/>
    <lineage>
        <taxon>Eukaryota</taxon>
        <taxon>Metamonada</taxon>
        <taxon>Parabasalia</taxon>
        <taxon>Tritrichomonadida</taxon>
        <taxon>Tritrichomonadidae</taxon>
        <taxon>Tritrichomonas</taxon>
    </lineage>
</organism>